<accession>A0A165T6I5</accession>
<dbReference type="OrthoDB" id="2349883at2759"/>
<dbReference type="Proteomes" id="UP000076727">
    <property type="component" value="Unassembled WGS sequence"/>
</dbReference>
<organism evidence="2 3">
    <name type="scientific">Daedalea quercina L-15889</name>
    <dbReference type="NCBI Taxonomy" id="1314783"/>
    <lineage>
        <taxon>Eukaryota</taxon>
        <taxon>Fungi</taxon>
        <taxon>Dikarya</taxon>
        <taxon>Basidiomycota</taxon>
        <taxon>Agaricomycotina</taxon>
        <taxon>Agaricomycetes</taxon>
        <taxon>Polyporales</taxon>
        <taxon>Fomitopsis</taxon>
    </lineage>
</organism>
<evidence type="ECO:0000313" key="3">
    <source>
        <dbReference type="Proteomes" id="UP000076727"/>
    </source>
</evidence>
<evidence type="ECO:0000313" key="2">
    <source>
        <dbReference type="EMBL" id="KZT72997.1"/>
    </source>
</evidence>
<evidence type="ECO:0000256" key="1">
    <source>
        <dbReference type="SAM" id="MobiDB-lite"/>
    </source>
</evidence>
<dbReference type="EMBL" id="KV429038">
    <property type="protein sequence ID" value="KZT72997.1"/>
    <property type="molecule type" value="Genomic_DNA"/>
</dbReference>
<protein>
    <submittedName>
        <fullName evidence="2">Uncharacterized protein</fullName>
    </submittedName>
</protein>
<dbReference type="AlphaFoldDB" id="A0A165T6I5"/>
<reference evidence="2 3" key="1">
    <citation type="journal article" date="2016" name="Mol. Biol. Evol.">
        <title>Comparative Genomics of Early-Diverging Mushroom-Forming Fungi Provides Insights into the Origins of Lignocellulose Decay Capabilities.</title>
        <authorList>
            <person name="Nagy L.G."/>
            <person name="Riley R."/>
            <person name="Tritt A."/>
            <person name="Adam C."/>
            <person name="Daum C."/>
            <person name="Floudas D."/>
            <person name="Sun H."/>
            <person name="Yadav J.S."/>
            <person name="Pangilinan J."/>
            <person name="Larsson K.H."/>
            <person name="Matsuura K."/>
            <person name="Barry K."/>
            <person name="Labutti K."/>
            <person name="Kuo R."/>
            <person name="Ohm R.A."/>
            <person name="Bhattacharya S.S."/>
            <person name="Shirouzu T."/>
            <person name="Yoshinaga Y."/>
            <person name="Martin F.M."/>
            <person name="Grigoriev I.V."/>
            <person name="Hibbett D.S."/>
        </authorList>
    </citation>
    <scope>NUCLEOTIDE SEQUENCE [LARGE SCALE GENOMIC DNA]</scope>
    <source>
        <strain evidence="2 3">L-15889</strain>
    </source>
</reference>
<sequence length="315" mass="35745">MTIYTRDRYMPGFVHEPLSRIALKSDMLMASAAVPFSDDLRTQHGQEIKCLPFTHTPFPLLSLCRQMSDTYWHVGPTFRIKPSTVMATMMAAYPVLVPVYLVEHELQDTASFTVILEAADSWGYYINDDYFRLLAQGRVSVPSTRATTDSLLPVSPVINAIQYMKTFTNITIGPLAPKATIGITRDNVTGAVSKLINDIAFSEGAMAAYENRFFSDSAARPSQPIDWDDLRIREFTMGEVWMNSMWAKLDAQRHGIGQLLRRVKEHSDESGQGERVLPSPLRSAHEWIDKETNDDRPAWLKQWHNRPDKKDDGFT</sequence>
<gene>
    <name evidence="2" type="ORF">DAEQUDRAFT_808547</name>
</gene>
<proteinExistence type="predicted"/>
<name>A0A165T6I5_9APHY</name>
<feature type="region of interest" description="Disordered" evidence="1">
    <location>
        <begin position="264"/>
        <end position="284"/>
    </location>
</feature>
<keyword evidence="3" id="KW-1185">Reference proteome</keyword>